<feature type="binding site" evidence="3">
    <location>
        <position position="153"/>
    </location>
    <ligand>
        <name>ATP</name>
        <dbReference type="ChEBI" id="CHEBI:30616"/>
    </ligand>
</feature>
<dbReference type="EMBL" id="AYZB01000058">
    <property type="protein sequence ID" value="KRM21126.1"/>
    <property type="molecule type" value="Genomic_DNA"/>
</dbReference>
<keyword evidence="1 3" id="KW-0436">Ligase</keyword>
<evidence type="ECO:0000313" key="4">
    <source>
        <dbReference type="EMBL" id="KRM21126.1"/>
    </source>
</evidence>
<keyword evidence="2 3" id="KW-0819">tRNA processing</keyword>
<dbReference type="HAMAP" id="MF_01539">
    <property type="entry name" value="TmcAL"/>
    <property type="match status" value="1"/>
</dbReference>
<comment type="subcellular location">
    <subcellularLocation>
        <location evidence="3">Cytoplasm</location>
    </subcellularLocation>
</comment>
<dbReference type="GO" id="GO:0016879">
    <property type="term" value="F:ligase activity, forming carbon-nitrogen bonds"/>
    <property type="evidence" value="ECO:0007669"/>
    <property type="project" value="UniProtKB-UniRule"/>
</dbReference>
<keyword evidence="3" id="KW-0067">ATP-binding</keyword>
<name>A0AA89I3Z1_9LACO</name>
<comment type="caution">
    <text evidence="4">The sequence shown here is derived from an EMBL/GenBank/DDBJ whole genome shotgun (WGS) entry which is preliminary data.</text>
</comment>
<dbReference type="GO" id="GO:0000049">
    <property type="term" value="F:tRNA binding"/>
    <property type="evidence" value="ECO:0007669"/>
    <property type="project" value="UniProtKB-KW"/>
</dbReference>
<dbReference type="Gene3D" id="3.40.50.620">
    <property type="entry name" value="HUPs"/>
    <property type="match status" value="1"/>
</dbReference>
<dbReference type="RefSeq" id="WP_057908709.1">
    <property type="nucleotide sequence ID" value="NZ_AYZB01000058.1"/>
</dbReference>
<reference evidence="4 5" key="1">
    <citation type="journal article" date="2015" name="Genome Announc.">
        <title>Expanding the biotechnology potential of lactobacilli through comparative genomics of 213 strains and associated genera.</title>
        <authorList>
            <person name="Sun Z."/>
            <person name="Harris H.M."/>
            <person name="McCann A."/>
            <person name="Guo C."/>
            <person name="Argimon S."/>
            <person name="Zhang W."/>
            <person name="Yang X."/>
            <person name="Jeffery I.B."/>
            <person name="Cooney J.C."/>
            <person name="Kagawa T.F."/>
            <person name="Liu W."/>
            <person name="Song Y."/>
            <person name="Salvetti E."/>
            <person name="Wrobel A."/>
            <person name="Rasinkangas P."/>
            <person name="Parkhill J."/>
            <person name="Rea M.C."/>
            <person name="O'Sullivan O."/>
            <person name="Ritari J."/>
            <person name="Douillard F.P."/>
            <person name="Paul Ross R."/>
            <person name="Yang R."/>
            <person name="Briner A.E."/>
            <person name="Felis G.E."/>
            <person name="de Vos W.M."/>
            <person name="Barrangou R."/>
            <person name="Klaenhammer T.R."/>
            <person name="Caufield P.W."/>
            <person name="Cui Y."/>
            <person name="Zhang H."/>
            <person name="O'Toole P.W."/>
        </authorList>
    </citation>
    <scope>NUCLEOTIDE SEQUENCE [LARGE SCALE GENOMIC DNA]</scope>
    <source>
        <strain evidence="4 5">DSM 20719</strain>
    </source>
</reference>
<evidence type="ECO:0000256" key="1">
    <source>
        <dbReference type="ARBA" id="ARBA00022598"/>
    </source>
</evidence>
<keyword evidence="3" id="KW-0547">Nucleotide-binding</keyword>
<gene>
    <name evidence="3" type="primary">tmcAL</name>
    <name evidence="4" type="ORF">FC90_GL001663</name>
</gene>
<feature type="binding site" evidence="3">
    <location>
        <position position="178"/>
    </location>
    <ligand>
        <name>ATP</name>
        <dbReference type="ChEBI" id="CHEBI:30616"/>
    </ligand>
</feature>
<dbReference type="Pfam" id="PF05636">
    <property type="entry name" value="HIGH_NTase1"/>
    <property type="match status" value="1"/>
</dbReference>
<dbReference type="InterPro" id="IPR008513">
    <property type="entry name" value="tRNA(Met)_cyd_acetate_ligase"/>
</dbReference>
<comment type="similarity">
    <text evidence="3">Belongs to the TmcAL family.</text>
</comment>
<evidence type="ECO:0000313" key="5">
    <source>
        <dbReference type="Proteomes" id="UP000050823"/>
    </source>
</evidence>
<dbReference type="Proteomes" id="UP000050823">
    <property type="component" value="Unassembled WGS sequence"/>
</dbReference>
<dbReference type="PANTHER" id="PTHR37825">
    <property type="entry name" value="TRNA(MET) CYTIDINE ACETATE LIGASE"/>
    <property type="match status" value="1"/>
</dbReference>
<evidence type="ECO:0000256" key="3">
    <source>
        <dbReference type="HAMAP-Rule" id="MF_01539"/>
    </source>
</evidence>
<keyword evidence="3" id="KW-0820">tRNA-binding</keyword>
<dbReference type="NCBIfam" id="NF010191">
    <property type="entry name" value="PRK13670.1"/>
    <property type="match status" value="1"/>
</dbReference>
<protein>
    <recommendedName>
        <fullName evidence="3">tRNA(Met) cytidine acetate ligase</fullName>
        <ecNumber evidence="3">6.3.4.-</ecNumber>
    </recommendedName>
</protein>
<keyword evidence="3" id="KW-0694">RNA-binding</keyword>
<dbReference type="GO" id="GO:0005737">
    <property type="term" value="C:cytoplasm"/>
    <property type="evidence" value="ECO:0007669"/>
    <property type="project" value="UniProtKB-SubCell"/>
</dbReference>
<comment type="caution">
    <text evidence="3">Lacks conserved residue(s) required for the propagation of feature annotation.</text>
</comment>
<proteinExistence type="inferred from homology"/>
<organism evidence="4 5">
    <name type="scientific">Latilactobacillus graminis DSM 20719</name>
    <dbReference type="NCBI Taxonomy" id="1423752"/>
    <lineage>
        <taxon>Bacteria</taxon>
        <taxon>Bacillati</taxon>
        <taxon>Bacillota</taxon>
        <taxon>Bacilli</taxon>
        <taxon>Lactobacillales</taxon>
        <taxon>Lactobacillaceae</taxon>
        <taxon>Latilactobacillus</taxon>
    </lineage>
</organism>
<dbReference type="PANTHER" id="PTHR37825:SF1">
    <property type="entry name" value="TRNA(MET) CYTIDINE ACETATE LIGASE"/>
    <property type="match status" value="1"/>
</dbReference>
<comment type="catalytic activity">
    <reaction evidence="3">
        <text>cytidine(34) in elongator tRNA(Met) + acetate + ATP = N(4)-acetylcytidine(34) in elongator tRNA(Met) + AMP + diphosphate</text>
        <dbReference type="Rhea" id="RHEA:58144"/>
        <dbReference type="Rhea" id="RHEA-COMP:10693"/>
        <dbReference type="Rhea" id="RHEA-COMP:10694"/>
        <dbReference type="ChEBI" id="CHEBI:30089"/>
        <dbReference type="ChEBI" id="CHEBI:30616"/>
        <dbReference type="ChEBI" id="CHEBI:33019"/>
        <dbReference type="ChEBI" id="CHEBI:74900"/>
        <dbReference type="ChEBI" id="CHEBI:82748"/>
        <dbReference type="ChEBI" id="CHEBI:456215"/>
    </reaction>
</comment>
<dbReference type="GO" id="GO:0005524">
    <property type="term" value="F:ATP binding"/>
    <property type="evidence" value="ECO:0007669"/>
    <property type="project" value="UniProtKB-KW"/>
</dbReference>
<comment type="function">
    <text evidence="3">Catalyzes the formation of N(4)-acetylcytidine (ac(4)C) at the wobble position of elongator tRNA(Met), using acetate and ATP as substrates. First activates an acetate ion to form acetyladenylate (Ac-AMP) and then transfers the acetyl group to tRNA to form ac(4)C34.</text>
</comment>
<dbReference type="InterPro" id="IPR014729">
    <property type="entry name" value="Rossmann-like_a/b/a_fold"/>
</dbReference>
<dbReference type="AlphaFoldDB" id="A0AA89I3Z1"/>
<accession>A0AA89I3Z1</accession>
<dbReference type="SUPFAM" id="SSF52374">
    <property type="entry name" value="Nucleotidylyl transferase"/>
    <property type="match status" value="1"/>
</dbReference>
<keyword evidence="3" id="KW-0963">Cytoplasm</keyword>
<sequence>MKITGIIAEYNPLHNGHCYQLQQAREASCADLVIVCMSGNYVQRGEPAILDKWTRAQLALSNGADLVVELPFASAVQPAERFAEGAVKLLAALGCQTLAFGSEYPTFDYQQVGQQILALKAQAQTFIDYQKTYATQLNEFYQAKLNLNLDQPNHLLGVSYAVANAQLTTPLHLLAVGRKQAQHGDQMIEAGQYASASAIRRSVKAATTNWHQLAQVMPSDTLRALQRQSHLDWEQLWPLLKYRIESTSLRQLRAIYQMSEGLEYRFKKVIHTANSYSELLRALKTKRYTYARLQRVCLYVLLNISSTVIAQSLAQQPIHLLGFNAVGQTHLHTLKKTLAQPLISKVSAKLGAEGGPLGLDVRVDRLQEQFGWQSQNFARQPIFYKRKDDEHC</sequence>
<feature type="binding site" evidence="3">
    <location>
        <begin position="7"/>
        <end position="20"/>
    </location>
    <ligand>
        <name>ATP</name>
        <dbReference type="ChEBI" id="CHEBI:30616"/>
    </ligand>
</feature>
<dbReference type="GO" id="GO:0006400">
    <property type="term" value="P:tRNA modification"/>
    <property type="evidence" value="ECO:0007669"/>
    <property type="project" value="UniProtKB-UniRule"/>
</dbReference>
<evidence type="ECO:0000256" key="2">
    <source>
        <dbReference type="ARBA" id="ARBA00022694"/>
    </source>
</evidence>
<dbReference type="EC" id="6.3.4.-" evidence="3"/>
<feature type="binding site" evidence="3">
    <location>
        <position position="101"/>
    </location>
    <ligand>
        <name>ATP</name>
        <dbReference type="ChEBI" id="CHEBI:30616"/>
    </ligand>
</feature>